<evidence type="ECO:0008006" key="3">
    <source>
        <dbReference type="Google" id="ProtNLM"/>
    </source>
</evidence>
<reference evidence="1 2" key="1">
    <citation type="journal article" date="2016" name="Nat. Commun.">
        <title>Thousands of microbial genomes shed light on interconnected biogeochemical processes in an aquifer system.</title>
        <authorList>
            <person name="Anantharaman K."/>
            <person name="Brown C.T."/>
            <person name="Hug L.A."/>
            <person name="Sharon I."/>
            <person name="Castelle C.J."/>
            <person name="Probst A.J."/>
            <person name="Thomas B.C."/>
            <person name="Singh A."/>
            <person name="Wilkins M.J."/>
            <person name="Karaoz U."/>
            <person name="Brodie E.L."/>
            <person name="Williams K.H."/>
            <person name="Hubbard S.S."/>
            <person name="Banfield J.F."/>
        </authorList>
    </citation>
    <scope>NUCLEOTIDE SEQUENCE [LARGE SCALE GENOMIC DNA]</scope>
</reference>
<dbReference type="STRING" id="1802397.A3J43_01800"/>
<proteinExistence type="predicted"/>
<dbReference type="AlphaFoldDB" id="A0A1F7UKE3"/>
<organism evidence="1 2">
    <name type="scientific">Candidatus Uhrbacteria bacterium RIFCSPHIGHO2_12_FULL_54_23</name>
    <dbReference type="NCBI Taxonomy" id="1802397"/>
    <lineage>
        <taxon>Bacteria</taxon>
        <taxon>Candidatus Uhriibacteriota</taxon>
    </lineage>
</organism>
<sequence>MKQIDYSEELLNSIIPARLIEQKMGDDVADFFLVWGLFYNDLKSLFSHYLRITEEEKKKNVEKISSDAGEYNGMRVQLVRLITATLYEFLEFLEKNKKILTMGEFQIIHRTLNRDLSSKWNTIVDIALRKQVKKITDFSKILELIRHNLAFHYSQSGKNLRKGFIEYFFIDPKHDANAKAYYSIGGTMHNTRFFYCDAAVERSMVDQVIKKMAYKEFISRLLEIVEYTNFTIMALMKEYLRNRPYRG</sequence>
<comment type="caution">
    <text evidence="1">The sequence shown here is derived from an EMBL/GenBank/DDBJ whole genome shotgun (WGS) entry which is preliminary data.</text>
</comment>
<dbReference type="EMBL" id="MGEF01000038">
    <property type="protein sequence ID" value="OGL78168.1"/>
    <property type="molecule type" value="Genomic_DNA"/>
</dbReference>
<name>A0A1F7UKE3_9BACT</name>
<gene>
    <name evidence="1" type="ORF">A3J43_01800</name>
</gene>
<evidence type="ECO:0000313" key="2">
    <source>
        <dbReference type="Proteomes" id="UP000176604"/>
    </source>
</evidence>
<accession>A0A1F7UKE3</accession>
<dbReference type="Proteomes" id="UP000176604">
    <property type="component" value="Unassembled WGS sequence"/>
</dbReference>
<protein>
    <recommendedName>
        <fullName evidence="3">Cthe-2314-like HEPN domain-containing protein</fullName>
    </recommendedName>
</protein>
<evidence type="ECO:0000313" key="1">
    <source>
        <dbReference type="EMBL" id="OGL78168.1"/>
    </source>
</evidence>